<name>A0ABT0RQ10_9SPHN</name>
<keyword evidence="1" id="KW-0812">Transmembrane</keyword>
<evidence type="ECO:0000313" key="3">
    <source>
        <dbReference type="Proteomes" id="UP001165363"/>
    </source>
</evidence>
<evidence type="ECO:0000313" key="2">
    <source>
        <dbReference type="EMBL" id="MCL6684635.1"/>
    </source>
</evidence>
<keyword evidence="3" id="KW-1185">Reference proteome</keyword>
<comment type="caution">
    <text evidence="2">The sequence shown here is derived from an EMBL/GenBank/DDBJ whole genome shotgun (WGS) entry which is preliminary data.</text>
</comment>
<sequence>MTESRKNDEADKRSVAWLRWELTFWPVLLTAWLAERWFGFTAVMIVLAVVAVGALGYQRLVNRRSWQSILRGDRASKQ</sequence>
<reference evidence="2" key="1">
    <citation type="submission" date="2022-05" db="EMBL/GenBank/DDBJ databases">
        <authorList>
            <person name="Jo J.-H."/>
            <person name="Im W.-T."/>
        </authorList>
    </citation>
    <scope>NUCLEOTIDE SEQUENCE</scope>
    <source>
        <strain evidence="2">SE158</strain>
    </source>
</reference>
<proteinExistence type="predicted"/>
<dbReference type="RefSeq" id="WP_249849032.1">
    <property type="nucleotide sequence ID" value="NZ_JAMGBD010000002.1"/>
</dbReference>
<dbReference type="Proteomes" id="UP001165363">
    <property type="component" value="Unassembled WGS sequence"/>
</dbReference>
<evidence type="ECO:0000256" key="1">
    <source>
        <dbReference type="SAM" id="Phobius"/>
    </source>
</evidence>
<organism evidence="2 3">
    <name type="scientific">Sphingomonas alba</name>
    <dbReference type="NCBI Taxonomy" id="2908208"/>
    <lineage>
        <taxon>Bacteria</taxon>
        <taxon>Pseudomonadati</taxon>
        <taxon>Pseudomonadota</taxon>
        <taxon>Alphaproteobacteria</taxon>
        <taxon>Sphingomonadales</taxon>
        <taxon>Sphingomonadaceae</taxon>
        <taxon>Sphingomonas</taxon>
    </lineage>
</organism>
<gene>
    <name evidence="2" type="ORF">LZ536_12110</name>
</gene>
<keyword evidence="1" id="KW-0472">Membrane</keyword>
<keyword evidence="1" id="KW-1133">Transmembrane helix</keyword>
<dbReference type="EMBL" id="JAMGBD010000002">
    <property type="protein sequence ID" value="MCL6684635.1"/>
    <property type="molecule type" value="Genomic_DNA"/>
</dbReference>
<feature type="transmembrane region" description="Helical" evidence="1">
    <location>
        <begin position="37"/>
        <end position="57"/>
    </location>
</feature>
<protein>
    <submittedName>
        <fullName evidence="2">Uncharacterized protein</fullName>
    </submittedName>
</protein>
<accession>A0ABT0RQ10</accession>